<dbReference type="GO" id="GO:0005524">
    <property type="term" value="F:ATP binding"/>
    <property type="evidence" value="ECO:0007669"/>
    <property type="project" value="InterPro"/>
</dbReference>
<name>A0A7S2UZ21_9STRA</name>
<dbReference type="SUPFAM" id="SSF140990">
    <property type="entry name" value="FtsH protease domain-like"/>
    <property type="match status" value="1"/>
</dbReference>
<dbReference type="InterPro" id="IPR037219">
    <property type="entry name" value="Peptidase_M41-like"/>
</dbReference>
<feature type="transmembrane region" description="Helical" evidence="2">
    <location>
        <begin position="174"/>
        <end position="193"/>
    </location>
</feature>
<keyword evidence="2" id="KW-0812">Transmembrane</keyword>
<gene>
    <name evidence="4" type="ORF">FJAP1339_LOCUS6174</name>
</gene>
<dbReference type="PANTHER" id="PTHR33471:SF7">
    <property type="entry name" value="ATP-DEPENDENT ZINC METALLOPROTEASE-RELATED"/>
    <property type="match status" value="1"/>
</dbReference>
<keyword evidence="3" id="KW-0732">Signal</keyword>
<protein>
    <recommendedName>
        <fullName evidence="5">Peptidase M41 domain-containing protein</fullName>
    </recommendedName>
</protein>
<evidence type="ECO:0000256" key="3">
    <source>
        <dbReference type="SAM" id="SignalP"/>
    </source>
</evidence>
<organism evidence="4">
    <name type="scientific">Fibrocapsa japonica</name>
    <dbReference type="NCBI Taxonomy" id="94617"/>
    <lineage>
        <taxon>Eukaryota</taxon>
        <taxon>Sar</taxon>
        <taxon>Stramenopiles</taxon>
        <taxon>Ochrophyta</taxon>
        <taxon>Raphidophyceae</taxon>
        <taxon>Chattonellales</taxon>
        <taxon>Chattonellaceae</taxon>
        <taxon>Fibrocapsa</taxon>
    </lineage>
</organism>
<feature type="chain" id="PRO_5031311607" description="Peptidase M41 domain-containing protein" evidence="3">
    <location>
        <begin position="19"/>
        <end position="388"/>
    </location>
</feature>
<keyword evidence="2" id="KW-0472">Membrane</keyword>
<evidence type="ECO:0000256" key="1">
    <source>
        <dbReference type="SAM" id="MobiDB-lite"/>
    </source>
</evidence>
<dbReference type="GO" id="GO:0004222">
    <property type="term" value="F:metalloendopeptidase activity"/>
    <property type="evidence" value="ECO:0007669"/>
    <property type="project" value="InterPro"/>
</dbReference>
<keyword evidence="2" id="KW-1133">Transmembrane helix</keyword>
<dbReference type="EMBL" id="HBHR01012675">
    <property type="protein sequence ID" value="CAD9863950.1"/>
    <property type="molecule type" value="Transcribed_RNA"/>
</dbReference>
<dbReference type="PROSITE" id="PS51257">
    <property type="entry name" value="PROKAR_LIPOPROTEIN"/>
    <property type="match status" value="1"/>
</dbReference>
<dbReference type="PANTHER" id="PTHR33471">
    <property type="entry name" value="ATP-DEPENDENT ZINC METALLOPROTEASE-RELATED"/>
    <property type="match status" value="1"/>
</dbReference>
<evidence type="ECO:0000313" key="4">
    <source>
        <dbReference type="EMBL" id="CAD9863950.1"/>
    </source>
</evidence>
<evidence type="ECO:0008006" key="5">
    <source>
        <dbReference type="Google" id="ProtNLM"/>
    </source>
</evidence>
<accession>A0A7S2UZ21</accession>
<dbReference type="GO" id="GO:0004176">
    <property type="term" value="F:ATP-dependent peptidase activity"/>
    <property type="evidence" value="ECO:0007669"/>
    <property type="project" value="InterPro"/>
</dbReference>
<feature type="region of interest" description="Disordered" evidence="1">
    <location>
        <begin position="70"/>
        <end position="96"/>
    </location>
</feature>
<feature type="transmembrane region" description="Helical" evidence="2">
    <location>
        <begin position="200"/>
        <end position="222"/>
    </location>
</feature>
<feature type="compositionally biased region" description="Basic and acidic residues" evidence="1">
    <location>
        <begin position="86"/>
        <end position="95"/>
    </location>
</feature>
<reference evidence="4" key="1">
    <citation type="submission" date="2021-01" db="EMBL/GenBank/DDBJ databases">
        <authorList>
            <person name="Corre E."/>
            <person name="Pelletier E."/>
            <person name="Niang G."/>
            <person name="Scheremetjew M."/>
            <person name="Finn R."/>
            <person name="Kale V."/>
            <person name="Holt S."/>
            <person name="Cochrane G."/>
            <person name="Meng A."/>
            <person name="Brown T."/>
            <person name="Cohen L."/>
        </authorList>
    </citation>
    <scope>NUCLEOTIDE SEQUENCE</scope>
    <source>
        <strain evidence="4">CCMP1661</strain>
    </source>
</reference>
<dbReference type="GO" id="GO:0006508">
    <property type="term" value="P:proteolysis"/>
    <property type="evidence" value="ECO:0007669"/>
    <property type="project" value="InterPro"/>
</dbReference>
<sequence length="388" mass="41845">MAPMREITLLCLVVASCAFNVPHNVAHSSRFSLSSYKPSFLKMANDETAALLEEAARLKKEAEMLAKELEAEKAANPPRKTTPLVQEKKEAEPVKKPKTSLSFEQVLAKLDAVEGETFGTMVNMKEEGMITMWGSEVAECRRVNMISMTSQTGIRGADLGADTSSTLDDLKFSILYVTMGSFALAVLSGIVIGGNVGATLTYLFAVIPILFLGVGSTAPGLISAGIDAVKSRADPTFDERRVRHEAAHFLVGYLLGYPIKSYKASGSTNEVEFYDSVDGDDYIANPGAQLTKEQVAPLAVISMAGIAGECLKYGDAKGGQADLNDLQSFLSRVNPYIRSDEQQDITRGGLVAAYKMLKDCSSEYEAVVESFRTKKAVNECIAAIETSK</sequence>
<dbReference type="AlphaFoldDB" id="A0A7S2UZ21"/>
<dbReference type="Gene3D" id="1.20.58.760">
    <property type="entry name" value="Peptidase M41"/>
    <property type="match status" value="1"/>
</dbReference>
<feature type="signal peptide" evidence="3">
    <location>
        <begin position="1"/>
        <end position="18"/>
    </location>
</feature>
<evidence type="ECO:0000256" key="2">
    <source>
        <dbReference type="SAM" id="Phobius"/>
    </source>
</evidence>
<proteinExistence type="predicted"/>